<evidence type="ECO:0000313" key="2">
    <source>
        <dbReference type="Proteomes" id="UP001207605"/>
    </source>
</evidence>
<proteinExistence type="predicted"/>
<organism evidence="1 2">
    <name type="scientific">Dorea ammoniilytica</name>
    <dbReference type="NCBI Taxonomy" id="2981788"/>
    <lineage>
        <taxon>Bacteria</taxon>
        <taxon>Bacillati</taxon>
        <taxon>Bacillota</taxon>
        <taxon>Clostridia</taxon>
        <taxon>Lachnospirales</taxon>
        <taxon>Lachnospiraceae</taxon>
        <taxon>Dorea</taxon>
    </lineage>
</organism>
<gene>
    <name evidence="1" type="ORF">OCV65_03685</name>
</gene>
<keyword evidence="2" id="KW-1185">Reference proteome</keyword>
<evidence type="ECO:0000313" key="1">
    <source>
        <dbReference type="EMBL" id="MCU6699340.1"/>
    </source>
</evidence>
<dbReference type="Proteomes" id="UP001207605">
    <property type="component" value="Unassembled WGS sequence"/>
</dbReference>
<reference evidence="1 2" key="1">
    <citation type="journal article" date="2021" name="ISME Commun">
        <title>Automated analysis of genomic sequences facilitates high-throughput and comprehensive description of bacteria.</title>
        <authorList>
            <person name="Hitch T.C.A."/>
        </authorList>
    </citation>
    <scope>NUCLEOTIDE SEQUENCE [LARGE SCALE GENOMIC DNA]</scope>
    <source>
        <strain evidence="1 2">Sanger_02</strain>
    </source>
</reference>
<name>A0ABT2S501_9FIRM</name>
<sequence>MKRTKTYRRFEWAEWCMNYTGNISRENMMTEQGAVVTEAWNGKEVADIYESCESGTFDDDIAQSLAAGMNMHLAKPLEFQKVIEAIAALVVQ</sequence>
<dbReference type="RefSeq" id="WP_262580987.1">
    <property type="nucleotide sequence ID" value="NZ_JAOQJV010000003.1"/>
</dbReference>
<dbReference type="EMBL" id="JAOQJV010000003">
    <property type="protein sequence ID" value="MCU6699340.1"/>
    <property type="molecule type" value="Genomic_DNA"/>
</dbReference>
<evidence type="ECO:0008006" key="3">
    <source>
        <dbReference type="Google" id="ProtNLM"/>
    </source>
</evidence>
<protein>
    <recommendedName>
        <fullName evidence="3">Response regulatory domain-containing protein</fullName>
    </recommendedName>
</protein>
<accession>A0ABT2S501</accession>
<comment type="caution">
    <text evidence="1">The sequence shown here is derived from an EMBL/GenBank/DDBJ whole genome shotgun (WGS) entry which is preliminary data.</text>
</comment>